<sequence>MVFQTTASSEQPLEVLRKGDFSSSIEQVISTFKLKLKSKRSYKETLPYRVETFIVTNNRPRPFCVHKSKNGCFHVDEQRSLWSKFWQSCSTCSGIESNDEFSQKARTLEVELNACHATSFNSRLKETTAERTTLTKAPPMMRNEYRHIHTLLGVHGTLMLATVPFQVVDKTGRNEDFVNIPPELSEFLSWKRAVNYSPDSVTVQNLMANEKISTLGDQLTVKSILNLALTRRTRILPEEAESLYQLQELLNKEYSAADNWRSALMANELMGKLIFNDNFISSLAQLPRVSLHLKREASKTTHAEVLKRQFKWALVDQTRSLTPNLVIYLNEAKQLYLSQRSCTQL</sequence>
<dbReference type="RefSeq" id="WP_121840863.1">
    <property type="nucleotide sequence ID" value="NZ_ML014889.1"/>
</dbReference>
<proteinExistence type="predicted"/>
<organism evidence="1 2">
    <name type="scientific">Parashewanella curva</name>
    <dbReference type="NCBI Taxonomy" id="2338552"/>
    <lineage>
        <taxon>Bacteria</taxon>
        <taxon>Pseudomonadati</taxon>
        <taxon>Pseudomonadota</taxon>
        <taxon>Gammaproteobacteria</taxon>
        <taxon>Alteromonadales</taxon>
        <taxon>Shewanellaceae</taxon>
        <taxon>Parashewanella</taxon>
    </lineage>
</organism>
<evidence type="ECO:0000313" key="2">
    <source>
        <dbReference type="Proteomes" id="UP000281474"/>
    </source>
</evidence>
<name>A0A3L8PQY4_9GAMM</name>
<protein>
    <submittedName>
        <fullName evidence="1">Uncharacterized protein</fullName>
    </submittedName>
</protein>
<dbReference type="AlphaFoldDB" id="A0A3L8PQY4"/>
<dbReference type="EMBL" id="QZEI01000140">
    <property type="protein sequence ID" value="RLV57801.1"/>
    <property type="molecule type" value="Genomic_DNA"/>
</dbReference>
<keyword evidence="2" id="KW-1185">Reference proteome</keyword>
<reference evidence="1 2" key="1">
    <citation type="submission" date="2018-09" db="EMBL/GenBank/DDBJ databases">
        <title>Phylogeny of the Shewanellaceae, and recommendation for two new genera, Pseudoshewanella and Parashewanella.</title>
        <authorList>
            <person name="Wang G."/>
        </authorList>
    </citation>
    <scope>NUCLEOTIDE SEQUENCE [LARGE SCALE GENOMIC DNA]</scope>
    <source>
        <strain evidence="1 2">C51</strain>
    </source>
</reference>
<gene>
    <name evidence="1" type="ORF">D5018_20645</name>
</gene>
<accession>A0A3L8PQY4</accession>
<dbReference type="Proteomes" id="UP000281474">
    <property type="component" value="Unassembled WGS sequence"/>
</dbReference>
<comment type="caution">
    <text evidence="1">The sequence shown here is derived from an EMBL/GenBank/DDBJ whole genome shotgun (WGS) entry which is preliminary data.</text>
</comment>
<evidence type="ECO:0000313" key="1">
    <source>
        <dbReference type="EMBL" id="RLV57801.1"/>
    </source>
</evidence>